<evidence type="ECO:0000256" key="1">
    <source>
        <dbReference type="SAM" id="SignalP"/>
    </source>
</evidence>
<dbReference type="RefSeq" id="XP_033682504.1">
    <property type="nucleotide sequence ID" value="XM_033826940.1"/>
</dbReference>
<keyword evidence="1" id="KW-0732">Signal</keyword>
<evidence type="ECO:0000313" key="2">
    <source>
        <dbReference type="EMBL" id="KAF2247500.1"/>
    </source>
</evidence>
<keyword evidence="3" id="KW-1185">Reference proteome</keyword>
<dbReference type="AlphaFoldDB" id="A0A6A6ID65"/>
<gene>
    <name evidence="2" type="ORF">BU26DRAFT_506728</name>
</gene>
<dbReference type="Proteomes" id="UP000800094">
    <property type="component" value="Unassembled WGS sequence"/>
</dbReference>
<sequence length="143" mass="16045">MVGRRVSACSFTKILPFASMAFALAFGSSPRSDGRDYAVLSQNFVIRKSNPFPRQCTNSRHRETASAPRLPNAVFLRRRLSMTIYGTSSSDLSRLGRHMFQLSSKANILTLATFSFYRFVSQKLTCAKGSSSSFMYPIIRPRV</sequence>
<name>A0A6A6ID65_9PLEO</name>
<evidence type="ECO:0008006" key="4">
    <source>
        <dbReference type="Google" id="ProtNLM"/>
    </source>
</evidence>
<proteinExistence type="predicted"/>
<organism evidence="2 3">
    <name type="scientific">Trematosphaeria pertusa</name>
    <dbReference type="NCBI Taxonomy" id="390896"/>
    <lineage>
        <taxon>Eukaryota</taxon>
        <taxon>Fungi</taxon>
        <taxon>Dikarya</taxon>
        <taxon>Ascomycota</taxon>
        <taxon>Pezizomycotina</taxon>
        <taxon>Dothideomycetes</taxon>
        <taxon>Pleosporomycetidae</taxon>
        <taxon>Pleosporales</taxon>
        <taxon>Massarineae</taxon>
        <taxon>Trematosphaeriaceae</taxon>
        <taxon>Trematosphaeria</taxon>
    </lineage>
</organism>
<dbReference type="EMBL" id="ML987197">
    <property type="protein sequence ID" value="KAF2247500.1"/>
    <property type="molecule type" value="Genomic_DNA"/>
</dbReference>
<evidence type="ECO:0000313" key="3">
    <source>
        <dbReference type="Proteomes" id="UP000800094"/>
    </source>
</evidence>
<feature type="chain" id="PRO_5025486280" description="Secreted protein" evidence="1">
    <location>
        <begin position="28"/>
        <end position="143"/>
    </location>
</feature>
<dbReference type="GeneID" id="54580270"/>
<accession>A0A6A6ID65</accession>
<feature type="signal peptide" evidence="1">
    <location>
        <begin position="1"/>
        <end position="27"/>
    </location>
</feature>
<protein>
    <recommendedName>
        <fullName evidence="4">Secreted protein</fullName>
    </recommendedName>
</protein>
<reference evidence="2" key="1">
    <citation type="journal article" date="2020" name="Stud. Mycol.">
        <title>101 Dothideomycetes genomes: a test case for predicting lifestyles and emergence of pathogens.</title>
        <authorList>
            <person name="Haridas S."/>
            <person name="Albert R."/>
            <person name="Binder M."/>
            <person name="Bloem J."/>
            <person name="Labutti K."/>
            <person name="Salamov A."/>
            <person name="Andreopoulos B."/>
            <person name="Baker S."/>
            <person name="Barry K."/>
            <person name="Bills G."/>
            <person name="Bluhm B."/>
            <person name="Cannon C."/>
            <person name="Castanera R."/>
            <person name="Culley D."/>
            <person name="Daum C."/>
            <person name="Ezra D."/>
            <person name="Gonzalez J."/>
            <person name="Henrissat B."/>
            <person name="Kuo A."/>
            <person name="Liang C."/>
            <person name="Lipzen A."/>
            <person name="Lutzoni F."/>
            <person name="Magnuson J."/>
            <person name="Mondo S."/>
            <person name="Nolan M."/>
            <person name="Ohm R."/>
            <person name="Pangilinan J."/>
            <person name="Park H.-J."/>
            <person name="Ramirez L."/>
            <person name="Alfaro M."/>
            <person name="Sun H."/>
            <person name="Tritt A."/>
            <person name="Yoshinaga Y."/>
            <person name="Zwiers L.-H."/>
            <person name="Turgeon B."/>
            <person name="Goodwin S."/>
            <person name="Spatafora J."/>
            <person name="Crous P."/>
            <person name="Grigoriev I."/>
        </authorList>
    </citation>
    <scope>NUCLEOTIDE SEQUENCE</scope>
    <source>
        <strain evidence="2">CBS 122368</strain>
    </source>
</reference>